<evidence type="ECO:0000313" key="2">
    <source>
        <dbReference type="EMBL" id="VAW81352.1"/>
    </source>
</evidence>
<organism evidence="2">
    <name type="scientific">hydrothermal vent metagenome</name>
    <dbReference type="NCBI Taxonomy" id="652676"/>
    <lineage>
        <taxon>unclassified sequences</taxon>
        <taxon>metagenomes</taxon>
        <taxon>ecological metagenomes</taxon>
    </lineage>
</organism>
<dbReference type="InterPro" id="IPR009706">
    <property type="entry name" value="DUF1287"/>
</dbReference>
<keyword evidence="1" id="KW-0812">Transmembrane</keyword>
<keyword evidence="1" id="KW-0472">Membrane</keyword>
<dbReference type="EMBL" id="UOFL01000216">
    <property type="protein sequence ID" value="VAW81352.1"/>
    <property type="molecule type" value="Genomic_DNA"/>
</dbReference>
<keyword evidence="1" id="KW-1133">Transmembrane helix</keyword>
<evidence type="ECO:0008006" key="3">
    <source>
        <dbReference type="Google" id="ProtNLM"/>
    </source>
</evidence>
<feature type="transmembrane region" description="Helical" evidence="1">
    <location>
        <begin position="20"/>
        <end position="40"/>
    </location>
</feature>
<dbReference type="AlphaFoldDB" id="A0A3B0Z1M1"/>
<protein>
    <recommendedName>
        <fullName evidence="3">Periplasmic protein</fullName>
    </recommendedName>
</protein>
<sequence>MRKYTDLKNITLQASKQHNVFIVLIIAISILFLAFSTTAISNPSNDVFSKRLVKAAIDRTKHFVRYDGAYKRIAYPMGDVSPGKGVCTDVIIRSYRKIGIDLQKNVHVHMRKNFSRYPKIWGLKRTDTNIDHRRVPNLQVFFRAKGTSLGVSKKASDYKPGDLVTWMLPGNLPHIGIVVNKKSRDKKRYLIVHNIGLGPKMDDMLFQYRITGHYRYTGNK</sequence>
<evidence type="ECO:0000256" key="1">
    <source>
        <dbReference type="SAM" id="Phobius"/>
    </source>
</evidence>
<reference evidence="2" key="1">
    <citation type="submission" date="2018-06" db="EMBL/GenBank/DDBJ databases">
        <authorList>
            <person name="Zhirakovskaya E."/>
        </authorList>
    </citation>
    <scope>NUCLEOTIDE SEQUENCE</scope>
</reference>
<dbReference type="Pfam" id="PF06940">
    <property type="entry name" value="DUF1287"/>
    <property type="match status" value="1"/>
</dbReference>
<gene>
    <name evidence="2" type="ORF">MNBD_GAMMA12-1532</name>
</gene>
<proteinExistence type="predicted"/>
<dbReference type="PIRSF" id="PIRSF011444">
    <property type="entry name" value="DUF1287"/>
    <property type="match status" value="1"/>
</dbReference>
<accession>A0A3B0Z1M1</accession>
<name>A0A3B0Z1M1_9ZZZZ</name>